<organism evidence="1 2">
    <name type="scientific">Bombilactobacillus folatiphilus</name>
    <dbReference type="NCBI Taxonomy" id="2923362"/>
    <lineage>
        <taxon>Bacteria</taxon>
        <taxon>Bacillati</taxon>
        <taxon>Bacillota</taxon>
        <taxon>Bacilli</taxon>
        <taxon>Lactobacillales</taxon>
        <taxon>Lactobacillaceae</taxon>
        <taxon>Bombilactobacillus</taxon>
    </lineage>
</organism>
<evidence type="ECO:0008006" key="3">
    <source>
        <dbReference type="Google" id="ProtNLM"/>
    </source>
</evidence>
<reference evidence="1" key="1">
    <citation type="journal article" date="2022" name="Int. J. Syst. Evol. Microbiol.">
        <title>Apilactobacillus apisilvae sp. nov., Nicolia spurrieriana gen. nov. sp. nov., Bombilactobacillus folatiphilus sp. nov. and Bombilactobacillus thymidiniphilus sp. nov., four new lactic acid bacterial isolates from stingless bees Tetragonula carbonaria and Austroplebeia australis.</title>
        <authorList>
            <person name="Oliphant S.A."/>
            <person name="Watson-Haigh N.S."/>
            <person name="Sumby K.M."/>
            <person name="Gardner J."/>
            <person name="Groom S."/>
            <person name="Jiranek V."/>
        </authorList>
    </citation>
    <scope>NUCLEOTIDE SEQUENCE</scope>
    <source>
        <strain evidence="1">SG4_D2</strain>
    </source>
</reference>
<gene>
    <name evidence="1" type="ORF">MOO45_02855</name>
</gene>
<proteinExistence type="predicted"/>
<evidence type="ECO:0000313" key="2">
    <source>
        <dbReference type="Proteomes" id="UP000831495"/>
    </source>
</evidence>
<dbReference type="Proteomes" id="UP000831495">
    <property type="component" value="Chromosome"/>
</dbReference>
<keyword evidence="2" id="KW-1185">Reference proteome</keyword>
<sequence length="104" mass="11583">MRKTNDVKFYIENSDSGGYNPITGEYDDGENLVATLPANVTDLSIDRAKQLFGDILDVKKVVRAFKPVDFDWSYCVINDIKYQLTTQTNTLNGSSSLIVGRING</sequence>
<evidence type="ECO:0000313" key="1">
    <source>
        <dbReference type="EMBL" id="UQS82604.1"/>
    </source>
</evidence>
<protein>
    <recommendedName>
        <fullName evidence="3">Phage protein</fullName>
    </recommendedName>
</protein>
<dbReference type="EMBL" id="CP093366">
    <property type="protein sequence ID" value="UQS82604.1"/>
    <property type="molecule type" value="Genomic_DNA"/>
</dbReference>
<accession>A0ABY4PAD8</accession>
<name>A0ABY4PAD8_9LACO</name>
<dbReference type="RefSeq" id="WP_249514882.1">
    <property type="nucleotide sequence ID" value="NZ_CP093366.1"/>
</dbReference>